<dbReference type="InterPro" id="IPR040724">
    <property type="entry name" value="PheRS_DBD1"/>
</dbReference>
<evidence type="ECO:0000259" key="2">
    <source>
        <dbReference type="Pfam" id="PF18552"/>
    </source>
</evidence>
<organism evidence="5 6">
    <name type="scientific">Plectus sambesii</name>
    <dbReference type="NCBI Taxonomy" id="2011161"/>
    <lineage>
        <taxon>Eukaryota</taxon>
        <taxon>Metazoa</taxon>
        <taxon>Ecdysozoa</taxon>
        <taxon>Nematoda</taxon>
        <taxon>Chromadorea</taxon>
        <taxon>Plectida</taxon>
        <taxon>Plectina</taxon>
        <taxon>Plectoidea</taxon>
        <taxon>Plectidae</taxon>
        <taxon>Plectus</taxon>
    </lineage>
</organism>
<dbReference type="InterPro" id="IPR040725">
    <property type="entry name" value="PheRS_DBD3"/>
</dbReference>
<evidence type="ECO:0000259" key="3">
    <source>
        <dbReference type="Pfam" id="PF18553"/>
    </source>
</evidence>
<dbReference type="InterPro" id="IPR036282">
    <property type="entry name" value="Glutathione-S-Trfase_C_sf"/>
</dbReference>
<dbReference type="InterPro" id="IPR053836">
    <property type="entry name" value="Arc1-like_N"/>
</dbReference>
<dbReference type="Gene3D" id="3.30.1370.240">
    <property type="match status" value="1"/>
</dbReference>
<reference evidence="6" key="1">
    <citation type="submission" date="2022-11" db="UniProtKB">
        <authorList>
            <consortium name="WormBaseParasite"/>
        </authorList>
    </citation>
    <scope>IDENTIFICATION</scope>
</reference>
<feature type="domain" description="PheRS DNA binding" evidence="2">
    <location>
        <begin position="121"/>
        <end position="178"/>
    </location>
</feature>
<dbReference type="Gene3D" id="1.10.10.2330">
    <property type="match status" value="1"/>
</dbReference>
<keyword evidence="5" id="KW-1185">Reference proteome</keyword>
<proteinExistence type="predicted"/>
<dbReference type="Gene3D" id="1.20.1050.130">
    <property type="match status" value="1"/>
</dbReference>
<feature type="domain" description="Nuclear-export cofactor Arc1-like N-terminal" evidence="4">
    <location>
        <begin position="3"/>
        <end position="62"/>
    </location>
</feature>
<evidence type="ECO:0000259" key="4">
    <source>
        <dbReference type="Pfam" id="PF21972"/>
    </source>
</evidence>
<protein>
    <submittedName>
        <fullName evidence="6">GST C-terminal domain-containing protein</fullName>
    </submittedName>
</protein>
<evidence type="ECO:0000256" key="1">
    <source>
        <dbReference type="SAM" id="MobiDB-lite"/>
    </source>
</evidence>
<feature type="region of interest" description="Disordered" evidence="1">
    <location>
        <begin position="96"/>
        <end position="120"/>
    </location>
</feature>
<evidence type="ECO:0000313" key="6">
    <source>
        <dbReference type="WBParaSite" id="PSAMB.scaffold4370size14874.g24106.t1"/>
    </source>
</evidence>
<feature type="domain" description="PheRS DNA binding" evidence="3">
    <location>
        <begin position="192"/>
        <end position="237"/>
    </location>
</feature>
<accession>A0A914WK57</accession>
<dbReference type="Pfam" id="PF18553">
    <property type="entry name" value="PheRS_DBD3"/>
    <property type="match status" value="1"/>
</dbReference>
<dbReference type="SUPFAM" id="SSF47616">
    <property type="entry name" value="GST C-terminal domain-like"/>
    <property type="match status" value="1"/>
</dbReference>
<dbReference type="AlphaFoldDB" id="A0A914WK57"/>
<feature type="compositionally biased region" description="Low complexity" evidence="1">
    <location>
        <begin position="108"/>
        <end position="120"/>
    </location>
</feature>
<dbReference type="GO" id="GO:0032991">
    <property type="term" value="C:protein-containing complex"/>
    <property type="evidence" value="ECO:0007669"/>
    <property type="project" value="UniProtKB-ARBA"/>
</dbReference>
<evidence type="ECO:0000313" key="5">
    <source>
        <dbReference type="Proteomes" id="UP000887566"/>
    </source>
</evidence>
<sequence length="243" mass="26417">MDETFLNELNLHLSDKSYISGYSPSTADVELYDAVLDSDRLAFYPTKESTRYAHITRWACHISSFPDSCRAQFPAQKSSGAVETLLKKGRSLYSPPAKQKIDRMAPHSSNSSKPADAAADASDLPQTLLNLLNERGTVDSLSIAAELHEDHQKVVGAVNSLLSLTDVVESEQVSSKRLELTAEGNEIAETGSHESKVFNAIPAEGMPQAELMKVVPNAKIGFSKAMLNGWIELDKKAEGGPRV</sequence>
<dbReference type="Proteomes" id="UP000887566">
    <property type="component" value="Unplaced"/>
</dbReference>
<dbReference type="Pfam" id="PF21972">
    <property type="entry name" value="Arc1p_N_like"/>
    <property type="match status" value="1"/>
</dbReference>
<dbReference type="WBParaSite" id="PSAMB.scaffold4370size14874.g24106.t1">
    <property type="protein sequence ID" value="PSAMB.scaffold4370size14874.g24106.t1"/>
    <property type="gene ID" value="PSAMB.scaffold4370size14874.g24106"/>
</dbReference>
<dbReference type="Pfam" id="PF18552">
    <property type="entry name" value="PheRS_DBD1"/>
    <property type="match status" value="1"/>
</dbReference>
<name>A0A914WK57_9BILA</name>